<organism evidence="7 8">
    <name type="scientific">Tritrichomonas musculus</name>
    <dbReference type="NCBI Taxonomy" id="1915356"/>
    <lineage>
        <taxon>Eukaryota</taxon>
        <taxon>Metamonada</taxon>
        <taxon>Parabasalia</taxon>
        <taxon>Tritrichomonadida</taxon>
        <taxon>Tritrichomonadidae</taxon>
        <taxon>Tritrichomonas</taxon>
    </lineage>
</organism>
<keyword evidence="3 4" id="KW-0067">ATP-binding</keyword>
<evidence type="ECO:0000256" key="4">
    <source>
        <dbReference type="PROSITE-ProRule" id="PRU10141"/>
    </source>
</evidence>
<name>A0ABR2HJR9_9EUKA</name>
<evidence type="ECO:0000313" key="8">
    <source>
        <dbReference type="Proteomes" id="UP001470230"/>
    </source>
</evidence>
<feature type="binding site" evidence="4">
    <location>
        <position position="44"/>
    </location>
    <ligand>
        <name>ATP</name>
        <dbReference type="ChEBI" id="CHEBI:30616"/>
    </ligand>
</feature>
<evidence type="ECO:0000313" key="7">
    <source>
        <dbReference type="EMBL" id="KAK8848173.1"/>
    </source>
</evidence>
<evidence type="ECO:0000256" key="5">
    <source>
        <dbReference type="SAM" id="Coils"/>
    </source>
</evidence>
<dbReference type="PROSITE" id="PS00108">
    <property type="entry name" value="PROTEIN_KINASE_ST"/>
    <property type="match status" value="1"/>
</dbReference>
<dbReference type="InterPro" id="IPR008271">
    <property type="entry name" value="Ser/Thr_kinase_AS"/>
</dbReference>
<dbReference type="Proteomes" id="UP001470230">
    <property type="component" value="Unassembled WGS sequence"/>
</dbReference>
<dbReference type="Pfam" id="PF00069">
    <property type="entry name" value="Pkinase"/>
    <property type="match status" value="1"/>
</dbReference>
<proteinExistence type="predicted"/>
<gene>
    <name evidence="7" type="ORF">M9Y10_019229</name>
</gene>
<dbReference type="InterPro" id="IPR011009">
    <property type="entry name" value="Kinase-like_dom_sf"/>
</dbReference>
<keyword evidence="5" id="KW-0175">Coiled coil</keyword>
<dbReference type="Gene3D" id="1.10.510.10">
    <property type="entry name" value="Transferase(Phosphotransferase) domain 1"/>
    <property type="match status" value="1"/>
</dbReference>
<keyword evidence="1" id="KW-0723">Serine/threonine-protein kinase</keyword>
<protein>
    <recommendedName>
        <fullName evidence="6">Protein kinase domain-containing protein</fullName>
    </recommendedName>
</protein>
<dbReference type="InterPro" id="IPR051681">
    <property type="entry name" value="Ser/Thr_Kinases-Pseudokinases"/>
</dbReference>
<reference evidence="7 8" key="1">
    <citation type="submission" date="2024-04" db="EMBL/GenBank/DDBJ databases">
        <title>Tritrichomonas musculus Genome.</title>
        <authorList>
            <person name="Alves-Ferreira E."/>
            <person name="Grigg M."/>
            <person name="Lorenzi H."/>
            <person name="Galac M."/>
        </authorList>
    </citation>
    <scope>NUCLEOTIDE SEQUENCE [LARGE SCALE GENOMIC DNA]</scope>
    <source>
        <strain evidence="7 8">EAF2021</strain>
    </source>
</reference>
<keyword evidence="2 4" id="KW-0547">Nucleotide-binding</keyword>
<evidence type="ECO:0000259" key="6">
    <source>
        <dbReference type="PROSITE" id="PS50011"/>
    </source>
</evidence>
<dbReference type="InterPro" id="IPR001245">
    <property type="entry name" value="Ser-Thr/Tyr_kinase_cat_dom"/>
</dbReference>
<dbReference type="SMART" id="SM00220">
    <property type="entry name" value="S_TKc"/>
    <property type="match status" value="1"/>
</dbReference>
<keyword evidence="1" id="KW-0418">Kinase</keyword>
<dbReference type="PROSITE" id="PS00107">
    <property type="entry name" value="PROTEIN_KINASE_ATP"/>
    <property type="match status" value="1"/>
</dbReference>
<dbReference type="PANTHER" id="PTHR44329">
    <property type="entry name" value="SERINE/THREONINE-PROTEIN KINASE TNNI3K-RELATED"/>
    <property type="match status" value="1"/>
</dbReference>
<dbReference type="Gene3D" id="2.60.120.260">
    <property type="entry name" value="Galactose-binding domain-like"/>
    <property type="match status" value="1"/>
</dbReference>
<feature type="coiled-coil region" evidence="5">
    <location>
        <begin position="320"/>
        <end position="368"/>
    </location>
</feature>
<keyword evidence="1" id="KW-0808">Transferase</keyword>
<dbReference type="EMBL" id="JAPFFF010000027">
    <property type="protein sequence ID" value="KAK8848173.1"/>
    <property type="molecule type" value="Genomic_DNA"/>
</dbReference>
<keyword evidence="8" id="KW-1185">Reference proteome</keyword>
<feature type="domain" description="Protein kinase" evidence="6">
    <location>
        <begin position="15"/>
        <end position="287"/>
    </location>
</feature>
<dbReference type="SUPFAM" id="SSF56112">
    <property type="entry name" value="Protein kinase-like (PK-like)"/>
    <property type="match status" value="1"/>
</dbReference>
<sequence length="561" mass="64829">MENLPNRYSVDLNNLVKKQKLGEGGFGTVYLVEEKETGKKYAAKVSRKIINDDDDDDDAKKMINREIGLMIRTQHLTIIKFYGYSLIDFKGKNRVTLLMQYAENGSLAAYLNKAKRGLADPSYDNTAKQKILVGVARAMMYLHKHYLIHRDLKPDNVLLDDNLEPHVADFGTSKFSPPGKSSNQTQYIGTPQYMAPEVIDGGKYNGKADVYSFGILMYEVITQLAPFDDYVKGKITAFQLHKQVLEGLRPQFKVPIKESLQSLIEKCWSQEPRERPTFEEIFNRLAFNKEDSVYDNFDNDEKTPKYYLDGVDQNRLLFYVDTINDDNSSYRVDIDELKQQLKDLKTRVAQLEESNQQKDEVISSLNRRLQNTKIYTESVFEYDHTKPNTFDGIIQHLTLVSGGNVDEKGVVKVSMPSVYMERLAKYAVNINDQTNYAESDNTQNSYLRYDFIDRKVLPTHYSIRSRHDGTYGPTNNHLQNWVIEGSNTGLENDWTILDKRDNIKSLDDINAFQTFEIQCKFESEIGFRFLQIRQIGYNTTNRCYHLTISALEYFGSLFELK</sequence>
<comment type="caution">
    <text evidence="7">The sequence shown here is derived from an EMBL/GenBank/DDBJ whole genome shotgun (WGS) entry which is preliminary data.</text>
</comment>
<dbReference type="InterPro" id="IPR017441">
    <property type="entry name" value="Protein_kinase_ATP_BS"/>
</dbReference>
<dbReference type="InterPro" id="IPR000719">
    <property type="entry name" value="Prot_kinase_dom"/>
</dbReference>
<dbReference type="PRINTS" id="PR00109">
    <property type="entry name" value="TYRKINASE"/>
</dbReference>
<accession>A0ABR2HJR9</accession>
<dbReference type="PROSITE" id="PS50011">
    <property type="entry name" value="PROTEIN_KINASE_DOM"/>
    <property type="match status" value="1"/>
</dbReference>
<evidence type="ECO:0000256" key="3">
    <source>
        <dbReference type="ARBA" id="ARBA00022840"/>
    </source>
</evidence>
<evidence type="ECO:0000256" key="1">
    <source>
        <dbReference type="ARBA" id="ARBA00022527"/>
    </source>
</evidence>
<evidence type="ECO:0000256" key="2">
    <source>
        <dbReference type="ARBA" id="ARBA00022741"/>
    </source>
</evidence>